<dbReference type="GO" id="GO:0008270">
    <property type="term" value="F:zinc ion binding"/>
    <property type="evidence" value="ECO:0007669"/>
    <property type="project" value="UniProtKB-KW"/>
</dbReference>
<evidence type="ECO:0000313" key="9">
    <source>
        <dbReference type="Proteomes" id="UP000481153"/>
    </source>
</evidence>
<dbReference type="Gene3D" id="3.30.40.10">
    <property type="entry name" value="Zinc/RING finger domain, C3HC4 (zinc finger)"/>
    <property type="match status" value="1"/>
</dbReference>
<dbReference type="InterPro" id="IPR052727">
    <property type="entry name" value="Rab4/Rab5_effector"/>
</dbReference>
<organism evidence="8 9">
    <name type="scientific">Aphanomyces euteiches</name>
    <dbReference type="NCBI Taxonomy" id="100861"/>
    <lineage>
        <taxon>Eukaryota</taxon>
        <taxon>Sar</taxon>
        <taxon>Stramenopiles</taxon>
        <taxon>Oomycota</taxon>
        <taxon>Saprolegniomycetes</taxon>
        <taxon>Saprolegniales</taxon>
        <taxon>Verrucalvaceae</taxon>
        <taxon>Aphanomyces</taxon>
    </lineage>
</organism>
<dbReference type="PANTHER" id="PTHR13510:SF44">
    <property type="entry name" value="RABENOSYN-5"/>
    <property type="match status" value="1"/>
</dbReference>
<evidence type="ECO:0000259" key="7">
    <source>
        <dbReference type="PROSITE" id="PS50848"/>
    </source>
</evidence>
<dbReference type="PROSITE" id="PS50848">
    <property type="entry name" value="START"/>
    <property type="match status" value="1"/>
</dbReference>
<proteinExistence type="predicted"/>
<dbReference type="Pfam" id="PF01363">
    <property type="entry name" value="FYVE"/>
    <property type="match status" value="1"/>
</dbReference>
<keyword evidence="9" id="KW-1185">Reference proteome</keyword>
<evidence type="ECO:0008006" key="10">
    <source>
        <dbReference type="Google" id="ProtNLM"/>
    </source>
</evidence>
<keyword evidence="1" id="KW-0479">Metal-binding</keyword>
<evidence type="ECO:0000313" key="8">
    <source>
        <dbReference type="EMBL" id="KAF0730205.1"/>
    </source>
</evidence>
<dbReference type="Gene3D" id="3.30.530.20">
    <property type="match status" value="1"/>
</dbReference>
<evidence type="ECO:0000259" key="6">
    <source>
        <dbReference type="PROSITE" id="PS50178"/>
    </source>
</evidence>
<comment type="caution">
    <text evidence="8">The sequence shown here is derived from an EMBL/GenBank/DDBJ whole genome shotgun (WGS) entry which is preliminary data.</text>
</comment>
<dbReference type="InterPro" id="IPR023393">
    <property type="entry name" value="START-like_dom_sf"/>
</dbReference>
<dbReference type="InterPro" id="IPR002913">
    <property type="entry name" value="START_lipid-bd_dom"/>
</dbReference>
<evidence type="ECO:0000256" key="2">
    <source>
        <dbReference type="ARBA" id="ARBA00022771"/>
    </source>
</evidence>
<protein>
    <recommendedName>
        <fullName evidence="10">FYVE-type domain-containing protein</fullName>
    </recommendedName>
</protein>
<dbReference type="InterPro" id="IPR011011">
    <property type="entry name" value="Znf_FYVE_PHD"/>
</dbReference>
<evidence type="ECO:0000256" key="5">
    <source>
        <dbReference type="SAM" id="MobiDB-lite"/>
    </source>
</evidence>
<dbReference type="VEuPathDB" id="FungiDB:AeMF1_014158"/>
<dbReference type="InterPro" id="IPR017455">
    <property type="entry name" value="Znf_FYVE-rel"/>
</dbReference>
<evidence type="ECO:0000256" key="4">
    <source>
        <dbReference type="PROSITE-ProRule" id="PRU00091"/>
    </source>
</evidence>
<feature type="domain" description="FYVE-type" evidence="6">
    <location>
        <begin position="260"/>
        <end position="314"/>
    </location>
</feature>
<evidence type="ECO:0000256" key="1">
    <source>
        <dbReference type="ARBA" id="ARBA00022723"/>
    </source>
</evidence>
<name>A0A6G0WS07_9STRA</name>
<feature type="region of interest" description="Disordered" evidence="5">
    <location>
        <begin position="324"/>
        <end position="381"/>
    </location>
</feature>
<dbReference type="EMBL" id="VJMJ01000155">
    <property type="protein sequence ID" value="KAF0730205.1"/>
    <property type="molecule type" value="Genomic_DNA"/>
</dbReference>
<dbReference type="PROSITE" id="PS50178">
    <property type="entry name" value="ZF_FYVE"/>
    <property type="match status" value="1"/>
</dbReference>
<dbReference type="Pfam" id="PF01852">
    <property type="entry name" value="START"/>
    <property type="match status" value="1"/>
</dbReference>
<accession>A0A6G0WS07</accession>
<dbReference type="InterPro" id="IPR013083">
    <property type="entry name" value="Znf_RING/FYVE/PHD"/>
</dbReference>
<evidence type="ECO:0000256" key="3">
    <source>
        <dbReference type="ARBA" id="ARBA00022833"/>
    </source>
</evidence>
<feature type="compositionally biased region" description="Polar residues" evidence="5">
    <location>
        <begin position="326"/>
        <end position="337"/>
    </location>
</feature>
<dbReference type="PANTHER" id="PTHR13510">
    <property type="entry name" value="FYVE-FINGER-CONTAINING RAB5 EFFECTOR PROTEIN RABENOSYN-5-RELATED"/>
    <property type="match status" value="1"/>
</dbReference>
<sequence length="381" mass="43154">MKFPLPVDYFECPPLSPLECEIFARQATQNARDMLEKASIANPTYQWKRVADEAEVEIFRGKDPFTPATVTLHCATIDIAGTMDEVARFFRNDTAEEMKERAQRTGHGMLDAANLYWVNNTPESKARMQWFLVRTPFDVIVKKRDFCVLESTVVYDADENRRRTWVHCVSSIEIQCCPEFPNVIRGVQYGSGFICRETDRQGYVNVVSIAHSDLRGSLPMAIRDMGAKEFCRTIRDIDLKLREDRLSGSPFLSGEQIRSLSSRQRCHLCKRDFGHFRKKKNCFKCGEVVCTQCGPKWNVKVEGTPLNIRACTKCSLLAKSSDRADSITTPSSMSSTEVWRVADSDDSDDDESSFGSFVTDRSESNASSTTDGRPIFDDSFP</sequence>
<keyword evidence="3" id="KW-0862">Zinc</keyword>
<dbReference type="AlphaFoldDB" id="A0A6G0WS07"/>
<dbReference type="CDD" id="cd00065">
    <property type="entry name" value="FYVE_like_SF"/>
    <property type="match status" value="1"/>
</dbReference>
<dbReference type="SUPFAM" id="SSF57903">
    <property type="entry name" value="FYVE/PHD zinc finger"/>
    <property type="match status" value="1"/>
</dbReference>
<feature type="domain" description="START" evidence="7">
    <location>
        <begin position="140"/>
        <end position="225"/>
    </location>
</feature>
<dbReference type="GO" id="GO:0008289">
    <property type="term" value="F:lipid binding"/>
    <property type="evidence" value="ECO:0007669"/>
    <property type="project" value="InterPro"/>
</dbReference>
<dbReference type="InterPro" id="IPR000306">
    <property type="entry name" value="Znf_FYVE"/>
</dbReference>
<reference evidence="8 9" key="1">
    <citation type="submission" date="2019-07" db="EMBL/GenBank/DDBJ databases">
        <title>Genomics analysis of Aphanomyces spp. identifies a new class of oomycete effector associated with host adaptation.</title>
        <authorList>
            <person name="Gaulin E."/>
        </authorList>
    </citation>
    <scope>NUCLEOTIDE SEQUENCE [LARGE SCALE GENOMIC DNA]</scope>
    <source>
        <strain evidence="8 9">ATCC 201684</strain>
    </source>
</reference>
<dbReference type="SUPFAM" id="SSF55961">
    <property type="entry name" value="Bet v1-like"/>
    <property type="match status" value="1"/>
</dbReference>
<gene>
    <name evidence="8" type="ORF">Ae201684_012209</name>
</gene>
<dbReference type="Proteomes" id="UP000481153">
    <property type="component" value="Unassembled WGS sequence"/>
</dbReference>
<keyword evidence="2 4" id="KW-0863">Zinc-finger</keyword>